<evidence type="ECO:0000313" key="6">
    <source>
        <dbReference type="Proteomes" id="UP000694569"/>
    </source>
</evidence>
<dbReference type="PANTHER" id="PTHR24373:SF370">
    <property type="entry name" value="FISH-LIPS, ISOFORM E"/>
    <property type="match status" value="1"/>
</dbReference>
<dbReference type="GeneTree" id="ENSGT00940000167413"/>
<dbReference type="Ensembl" id="ENSLLET00000017536.1">
    <property type="protein sequence ID" value="ENSLLEP00000016895.1"/>
    <property type="gene ID" value="ENSLLEG00000010715.1"/>
</dbReference>
<dbReference type="PROSITE" id="PS51450">
    <property type="entry name" value="LRR"/>
    <property type="match status" value="3"/>
</dbReference>
<accession>A0A8C5MMK3</accession>
<dbReference type="InterPro" id="IPR001611">
    <property type="entry name" value="Leu-rich_rpt"/>
</dbReference>
<dbReference type="OrthoDB" id="1055097at2759"/>
<proteinExistence type="predicted"/>
<dbReference type="InterPro" id="IPR050328">
    <property type="entry name" value="Dev_Immune_Receptor"/>
</dbReference>
<dbReference type="SUPFAM" id="SSF52058">
    <property type="entry name" value="L domain-like"/>
    <property type="match status" value="1"/>
</dbReference>
<dbReference type="Proteomes" id="UP000694569">
    <property type="component" value="Unplaced"/>
</dbReference>
<keyword evidence="4" id="KW-1133">Transmembrane helix</keyword>
<keyword evidence="2" id="KW-0732">Signal</keyword>
<dbReference type="Gene3D" id="3.80.10.10">
    <property type="entry name" value="Ribonuclease Inhibitor"/>
    <property type="match status" value="2"/>
</dbReference>
<keyword evidence="4" id="KW-0472">Membrane</keyword>
<dbReference type="InterPro" id="IPR003591">
    <property type="entry name" value="Leu-rich_rpt_typical-subtyp"/>
</dbReference>
<evidence type="ECO:0000256" key="2">
    <source>
        <dbReference type="ARBA" id="ARBA00022729"/>
    </source>
</evidence>
<reference evidence="5" key="1">
    <citation type="submission" date="2025-08" db="UniProtKB">
        <authorList>
            <consortium name="Ensembl"/>
        </authorList>
    </citation>
    <scope>IDENTIFICATION</scope>
</reference>
<dbReference type="Pfam" id="PF13855">
    <property type="entry name" value="LRR_8"/>
    <property type="match status" value="4"/>
</dbReference>
<keyword evidence="1" id="KW-0433">Leucine-rich repeat</keyword>
<protein>
    <submittedName>
        <fullName evidence="5">Uncharacterized protein</fullName>
    </submittedName>
</protein>
<name>A0A8C5MMK3_9ANUR</name>
<evidence type="ECO:0000256" key="1">
    <source>
        <dbReference type="ARBA" id="ARBA00022614"/>
    </source>
</evidence>
<sequence length="440" mass="50037">LTNRTKKALFCVCVIVDELHSHIFFFPAFAISYSRLSVFILILCGCIFGGLMGENGTNMTCPDVCHCPSDDYISCIKLGLRSIPQDLPPSADSLNLEGNQLRVLLFNAFKRVPLLQYLWINQNNLTFLYPGSFISLNNLRELNLSKNPRLTYLHAHTFRGLLNLVSMDVSHCNIFEIHPLVFSHVVSLETLDLGFNKIHYIPEALRKLHNMTKLSLENNQIEAIGKNSFKTQHMLQELSLRRNQIWVIENDAFNQLNKLTVLNLGHNSLSHLPNPIFRGLLQLKIIYLEANRISIINCSFNSLINLKKLHLNNNHIEQITHNAFSSLTHLQMIHLSKNNLTFIPSYLFSHMSKLKNVFLSSNPWRCDCSMAWTANWMLTYNGAIHGLHCIFAVSYGSTSDVFTQRGVLCPQQEVTDDRCMESSTSASSDPLLQTSLICNK</sequence>
<dbReference type="InterPro" id="IPR032675">
    <property type="entry name" value="LRR_dom_sf"/>
</dbReference>
<keyword evidence="6" id="KW-1185">Reference proteome</keyword>
<dbReference type="GO" id="GO:0005615">
    <property type="term" value="C:extracellular space"/>
    <property type="evidence" value="ECO:0007669"/>
    <property type="project" value="TreeGrafter"/>
</dbReference>
<dbReference type="SMART" id="SM00369">
    <property type="entry name" value="LRR_TYP"/>
    <property type="match status" value="10"/>
</dbReference>
<evidence type="ECO:0000313" key="5">
    <source>
        <dbReference type="Ensembl" id="ENSLLEP00000016895.1"/>
    </source>
</evidence>
<dbReference type="GO" id="GO:0031012">
    <property type="term" value="C:extracellular matrix"/>
    <property type="evidence" value="ECO:0007669"/>
    <property type="project" value="TreeGrafter"/>
</dbReference>
<feature type="transmembrane region" description="Helical" evidence="4">
    <location>
        <begin position="31"/>
        <end position="51"/>
    </location>
</feature>
<organism evidence="5 6">
    <name type="scientific">Leptobrachium leishanense</name>
    <name type="common">Leishan spiny toad</name>
    <dbReference type="NCBI Taxonomy" id="445787"/>
    <lineage>
        <taxon>Eukaryota</taxon>
        <taxon>Metazoa</taxon>
        <taxon>Chordata</taxon>
        <taxon>Craniata</taxon>
        <taxon>Vertebrata</taxon>
        <taxon>Euteleostomi</taxon>
        <taxon>Amphibia</taxon>
        <taxon>Batrachia</taxon>
        <taxon>Anura</taxon>
        <taxon>Pelobatoidea</taxon>
        <taxon>Megophryidae</taxon>
        <taxon>Leptobrachium</taxon>
    </lineage>
</organism>
<dbReference type="SMART" id="SM00365">
    <property type="entry name" value="LRR_SD22"/>
    <property type="match status" value="4"/>
</dbReference>
<keyword evidence="4" id="KW-0812">Transmembrane</keyword>
<keyword evidence="3" id="KW-0677">Repeat</keyword>
<reference evidence="5" key="2">
    <citation type="submission" date="2025-09" db="UniProtKB">
        <authorList>
            <consortium name="Ensembl"/>
        </authorList>
    </citation>
    <scope>IDENTIFICATION</scope>
</reference>
<dbReference type="PANTHER" id="PTHR24373">
    <property type="entry name" value="SLIT RELATED LEUCINE-RICH REPEAT NEURONAL PROTEIN"/>
    <property type="match status" value="1"/>
</dbReference>
<dbReference type="AlphaFoldDB" id="A0A8C5MMK3"/>
<evidence type="ECO:0000256" key="3">
    <source>
        <dbReference type="ARBA" id="ARBA00022737"/>
    </source>
</evidence>
<evidence type="ECO:0000256" key="4">
    <source>
        <dbReference type="SAM" id="Phobius"/>
    </source>
</evidence>